<sequence length="588" mass="65642">MCSTFLILAHHLIWTLGPRLPPMPSCVDLILIALEIAPFIATWKHFYSLFTVVQTLSWEYASIVFSECSLVIGLALLFLLRFLDMLSSRGRVWKKRVNIHSAALSRDAREGKPAWWVLPGSVLLGRRPWEEKLTGENIWVRGSRGFSTFSMVLLLILYGAYVAIILPFREMSMVPVVEFRGTIGHGVVTVPARWSIIIRSRMDSIDFEALINATSVQVERWKATHHEIPPPVCLPTLSTMRQYGDEGKIEFAYQTEWYNELATFYCDLPPEYELSECVKLWEGDTHQRTTFASDPVDDYVMMDMSQAHTYMQQPDLHLRIDFTGLSPSTQDPVNGAGWFDDALLVYVGMTEDVDKVLTHSRPTYLIQGSHILTIVEPTIRQYISNTQAVLGTFGYEKYDSFLVPRVLQTSTIPAQIIGADANNPNISTMYITRGILHPEDTVYQDTRTKSVVGGLSALGGLGSLFSTILAIFFGANLARSITGTKPLSAFGLIHELESAKGKIVEESERRYPQLRSDITANKQNPGVLAYIFDNLIDIDQLGFGMEGRDTIPGSRKTPDSSTDNEGDEEAGRGGTAAVADDLKQPLIS</sequence>
<protein>
    <submittedName>
        <fullName evidence="3">Uncharacterized protein</fullName>
    </submittedName>
</protein>
<evidence type="ECO:0000313" key="4">
    <source>
        <dbReference type="Proteomes" id="UP000541558"/>
    </source>
</evidence>
<evidence type="ECO:0000313" key="3">
    <source>
        <dbReference type="EMBL" id="KAF5331983.1"/>
    </source>
</evidence>
<feature type="transmembrane region" description="Helical" evidence="2">
    <location>
        <begin position="63"/>
        <end position="83"/>
    </location>
</feature>
<comment type="caution">
    <text evidence="3">The sequence shown here is derived from an EMBL/GenBank/DDBJ whole genome shotgun (WGS) entry which is preliminary data.</text>
</comment>
<gene>
    <name evidence="3" type="ORF">D9611_009001</name>
</gene>
<dbReference type="OrthoDB" id="3227921at2759"/>
<name>A0A8H5BZ33_9AGAR</name>
<reference evidence="3 4" key="1">
    <citation type="journal article" date="2020" name="ISME J.">
        <title>Uncovering the hidden diversity of litter-decomposition mechanisms in mushroom-forming fungi.</title>
        <authorList>
            <person name="Floudas D."/>
            <person name="Bentzer J."/>
            <person name="Ahren D."/>
            <person name="Johansson T."/>
            <person name="Persson P."/>
            <person name="Tunlid A."/>
        </authorList>
    </citation>
    <scope>NUCLEOTIDE SEQUENCE [LARGE SCALE GENOMIC DNA]</scope>
    <source>
        <strain evidence="3 4">CBS 175.51</strain>
    </source>
</reference>
<dbReference type="AlphaFoldDB" id="A0A8H5BZ33"/>
<feature type="transmembrane region" description="Helical" evidence="2">
    <location>
        <begin position="146"/>
        <end position="168"/>
    </location>
</feature>
<keyword evidence="4" id="KW-1185">Reference proteome</keyword>
<feature type="region of interest" description="Disordered" evidence="1">
    <location>
        <begin position="547"/>
        <end position="588"/>
    </location>
</feature>
<dbReference type="Proteomes" id="UP000541558">
    <property type="component" value="Unassembled WGS sequence"/>
</dbReference>
<keyword evidence="2" id="KW-0812">Transmembrane</keyword>
<keyword evidence="2" id="KW-1133">Transmembrane helix</keyword>
<evidence type="ECO:0000256" key="2">
    <source>
        <dbReference type="SAM" id="Phobius"/>
    </source>
</evidence>
<feature type="transmembrane region" description="Helical" evidence="2">
    <location>
        <begin position="26"/>
        <end position="43"/>
    </location>
</feature>
<organism evidence="3 4">
    <name type="scientific">Ephemerocybe angulata</name>
    <dbReference type="NCBI Taxonomy" id="980116"/>
    <lineage>
        <taxon>Eukaryota</taxon>
        <taxon>Fungi</taxon>
        <taxon>Dikarya</taxon>
        <taxon>Basidiomycota</taxon>
        <taxon>Agaricomycotina</taxon>
        <taxon>Agaricomycetes</taxon>
        <taxon>Agaricomycetidae</taxon>
        <taxon>Agaricales</taxon>
        <taxon>Agaricineae</taxon>
        <taxon>Psathyrellaceae</taxon>
        <taxon>Ephemerocybe</taxon>
    </lineage>
</organism>
<proteinExistence type="predicted"/>
<evidence type="ECO:0000256" key="1">
    <source>
        <dbReference type="SAM" id="MobiDB-lite"/>
    </source>
</evidence>
<keyword evidence="2" id="KW-0472">Membrane</keyword>
<dbReference type="EMBL" id="JAACJK010000112">
    <property type="protein sequence ID" value="KAF5331983.1"/>
    <property type="molecule type" value="Genomic_DNA"/>
</dbReference>
<accession>A0A8H5BZ33</accession>